<accession>A0A2M4B0Y6</accession>
<organism evidence="3">
    <name type="scientific">Anopheles triannulatus</name>
    <dbReference type="NCBI Taxonomy" id="58253"/>
    <lineage>
        <taxon>Eukaryota</taxon>
        <taxon>Metazoa</taxon>
        <taxon>Ecdysozoa</taxon>
        <taxon>Arthropoda</taxon>
        <taxon>Hexapoda</taxon>
        <taxon>Insecta</taxon>
        <taxon>Pterygota</taxon>
        <taxon>Neoptera</taxon>
        <taxon>Endopterygota</taxon>
        <taxon>Diptera</taxon>
        <taxon>Nematocera</taxon>
        <taxon>Culicoidea</taxon>
        <taxon>Culicidae</taxon>
        <taxon>Anophelinae</taxon>
        <taxon>Anopheles</taxon>
    </lineage>
</organism>
<keyword evidence="2" id="KW-0732">Signal</keyword>
<evidence type="ECO:0000256" key="1">
    <source>
        <dbReference type="SAM" id="MobiDB-lite"/>
    </source>
</evidence>
<feature type="compositionally biased region" description="Acidic residues" evidence="1">
    <location>
        <begin position="33"/>
        <end position="49"/>
    </location>
</feature>
<evidence type="ECO:0000313" key="3">
    <source>
        <dbReference type="EMBL" id="MBW46699.1"/>
    </source>
</evidence>
<dbReference type="AlphaFoldDB" id="A0A2M4B0Y6"/>
<feature type="chain" id="PRO_5014856771" evidence="2">
    <location>
        <begin position="21"/>
        <end position="79"/>
    </location>
</feature>
<protein>
    <submittedName>
        <fullName evidence="3">Putative secreted protein</fullName>
    </submittedName>
</protein>
<proteinExistence type="predicted"/>
<name>A0A2M4B0Y6_9DIPT</name>
<sequence length="79" mass="8551">MYRTRVCAFVVWGCTTLLLAGRWLSEDAAAAVDDSDSDDDDDDDNDDEGACSNCASPSGGWPSQTPTEQEQHTLSPPFH</sequence>
<feature type="signal peptide" evidence="2">
    <location>
        <begin position="1"/>
        <end position="20"/>
    </location>
</feature>
<feature type="compositionally biased region" description="Polar residues" evidence="1">
    <location>
        <begin position="53"/>
        <end position="79"/>
    </location>
</feature>
<dbReference type="EMBL" id="GGFK01013378">
    <property type="protein sequence ID" value="MBW46699.1"/>
    <property type="molecule type" value="Transcribed_RNA"/>
</dbReference>
<reference evidence="3" key="1">
    <citation type="submission" date="2018-01" db="EMBL/GenBank/DDBJ databases">
        <title>An insight into the sialome of Amazonian anophelines.</title>
        <authorList>
            <person name="Ribeiro J.M."/>
            <person name="Scarpassa V."/>
            <person name="Calvo E."/>
        </authorList>
    </citation>
    <scope>NUCLEOTIDE SEQUENCE</scope>
    <source>
        <tissue evidence="3">Salivary glands</tissue>
    </source>
</reference>
<feature type="region of interest" description="Disordered" evidence="1">
    <location>
        <begin position="29"/>
        <end position="79"/>
    </location>
</feature>
<evidence type="ECO:0000256" key="2">
    <source>
        <dbReference type="SAM" id="SignalP"/>
    </source>
</evidence>